<dbReference type="ExpressionAtlas" id="M8B7H2">
    <property type="expression patterns" value="baseline"/>
</dbReference>
<dbReference type="AlphaFoldDB" id="M8B7H2"/>
<name>M8B7H2_AEGTA</name>
<proteinExistence type="inferred from homology"/>
<dbReference type="Gene3D" id="3.90.70.10">
    <property type="entry name" value="Cysteine proteinases"/>
    <property type="match status" value="1"/>
</dbReference>
<dbReference type="EnsemblPlants" id="EMT09956">
    <property type="protein sequence ID" value="EMT09956"/>
    <property type="gene ID" value="F775_12384"/>
</dbReference>
<dbReference type="InterPro" id="IPR039417">
    <property type="entry name" value="Peptidase_C1A_papain-like"/>
</dbReference>
<evidence type="ECO:0000256" key="2">
    <source>
        <dbReference type="ARBA" id="ARBA00023157"/>
    </source>
</evidence>
<dbReference type="CDD" id="cd02248">
    <property type="entry name" value="Peptidase_C1A"/>
    <property type="match status" value="1"/>
</dbReference>
<evidence type="ECO:0000256" key="1">
    <source>
        <dbReference type="ARBA" id="ARBA00008455"/>
    </source>
</evidence>
<dbReference type="InterPro" id="IPR038765">
    <property type="entry name" value="Papain-like_cys_pep_sf"/>
</dbReference>
<dbReference type="SMART" id="SM00645">
    <property type="entry name" value="Pept_C1"/>
    <property type="match status" value="1"/>
</dbReference>
<protein>
    <submittedName>
        <fullName evidence="4">Ervatamin-B</fullName>
    </submittedName>
</protein>
<dbReference type="InterPro" id="IPR013128">
    <property type="entry name" value="Peptidase_C1A"/>
</dbReference>
<dbReference type="GO" id="GO:0006508">
    <property type="term" value="P:proteolysis"/>
    <property type="evidence" value="ECO:0007669"/>
    <property type="project" value="InterPro"/>
</dbReference>
<sequence>MAMYRSPNIAIAVASIGALGLQLWHMMTRQIISSSCNGLYAPPCIAQPEHRSPRVDWVEAGAVSRAVRHQKSCHSCWAMVVVAAIEALHYIKTKELLVLSVQELIDCDTKSFGCAGGYTENALEYVQKNGLSRESDYGYMGRERILGCKKNKAPAASITGFKTIINPTEESLEAAVAQQPVIIRLQCSQSFREYKGGIIDSPPAAPKSEGMFVHYVLIVGYDTDSNGIKFWRFKNTAGEGWGEAHR</sequence>
<dbReference type="PANTHER" id="PTHR12411">
    <property type="entry name" value="CYSTEINE PROTEASE FAMILY C1-RELATED"/>
    <property type="match status" value="1"/>
</dbReference>
<organism evidence="4">
    <name type="scientific">Aegilops tauschii</name>
    <name type="common">Tausch's goatgrass</name>
    <name type="synonym">Aegilops squarrosa</name>
    <dbReference type="NCBI Taxonomy" id="37682"/>
    <lineage>
        <taxon>Eukaryota</taxon>
        <taxon>Viridiplantae</taxon>
        <taxon>Streptophyta</taxon>
        <taxon>Embryophyta</taxon>
        <taxon>Tracheophyta</taxon>
        <taxon>Spermatophyta</taxon>
        <taxon>Magnoliopsida</taxon>
        <taxon>Liliopsida</taxon>
        <taxon>Poales</taxon>
        <taxon>Poaceae</taxon>
        <taxon>BOP clade</taxon>
        <taxon>Pooideae</taxon>
        <taxon>Triticodae</taxon>
        <taxon>Triticeae</taxon>
        <taxon>Triticinae</taxon>
        <taxon>Aegilops</taxon>
    </lineage>
</organism>
<dbReference type="SUPFAM" id="SSF54001">
    <property type="entry name" value="Cysteine proteinases"/>
    <property type="match status" value="1"/>
</dbReference>
<reference evidence="4" key="1">
    <citation type="submission" date="2015-06" db="UniProtKB">
        <authorList>
            <consortium name="EnsemblPlants"/>
        </authorList>
    </citation>
    <scope>IDENTIFICATION</scope>
</reference>
<comment type="similarity">
    <text evidence="1">Belongs to the peptidase C1 family.</text>
</comment>
<dbReference type="Pfam" id="PF00112">
    <property type="entry name" value="Peptidase_C1"/>
    <property type="match status" value="1"/>
</dbReference>
<evidence type="ECO:0000313" key="4">
    <source>
        <dbReference type="EnsemblPlants" id="EMT09956"/>
    </source>
</evidence>
<feature type="domain" description="Peptidase C1A papain C-terminal" evidence="3">
    <location>
        <begin position="51"/>
        <end position="246"/>
    </location>
</feature>
<dbReference type="GO" id="GO:0008234">
    <property type="term" value="F:cysteine-type peptidase activity"/>
    <property type="evidence" value="ECO:0007669"/>
    <property type="project" value="InterPro"/>
</dbReference>
<accession>M8B7H2</accession>
<dbReference type="InterPro" id="IPR000668">
    <property type="entry name" value="Peptidase_C1A_C"/>
</dbReference>
<keyword evidence="2" id="KW-1015">Disulfide bond</keyword>
<evidence type="ECO:0000259" key="3">
    <source>
        <dbReference type="SMART" id="SM00645"/>
    </source>
</evidence>